<dbReference type="EMBL" id="CAJPEV010001775">
    <property type="protein sequence ID" value="CAG0894290.1"/>
    <property type="molecule type" value="Genomic_DNA"/>
</dbReference>
<proteinExistence type="predicted"/>
<protein>
    <submittedName>
        <fullName evidence="2">Uncharacterized protein</fullName>
    </submittedName>
</protein>
<dbReference type="Proteomes" id="UP000677054">
    <property type="component" value="Unassembled WGS sequence"/>
</dbReference>
<evidence type="ECO:0000313" key="3">
    <source>
        <dbReference type="Proteomes" id="UP000677054"/>
    </source>
</evidence>
<evidence type="ECO:0000313" key="2">
    <source>
        <dbReference type="EMBL" id="CAD7248276.1"/>
    </source>
</evidence>
<feature type="signal peptide" evidence="1">
    <location>
        <begin position="1"/>
        <end position="25"/>
    </location>
</feature>
<dbReference type="EMBL" id="LR901292">
    <property type="protein sequence ID" value="CAD7248276.1"/>
    <property type="molecule type" value="Genomic_DNA"/>
</dbReference>
<keyword evidence="3" id="KW-1185">Reference proteome</keyword>
<organism evidence="2">
    <name type="scientific">Darwinula stevensoni</name>
    <dbReference type="NCBI Taxonomy" id="69355"/>
    <lineage>
        <taxon>Eukaryota</taxon>
        <taxon>Metazoa</taxon>
        <taxon>Ecdysozoa</taxon>
        <taxon>Arthropoda</taxon>
        <taxon>Crustacea</taxon>
        <taxon>Oligostraca</taxon>
        <taxon>Ostracoda</taxon>
        <taxon>Podocopa</taxon>
        <taxon>Podocopida</taxon>
        <taxon>Darwinulocopina</taxon>
        <taxon>Darwinuloidea</taxon>
        <taxon>Darwinulidae</taxon>
        <taxon>Darwinula</taxon>
    </lineage>
</organism>
<keyword evidence="1" id="KW-0732">Signal</keyword>
<feature type="chain" id="PRO_5036402520" evidence="1">
    <location>
        <begin position="26"/>
        <end position="213"/>
    </location>
</feature>
<dbReference type="AlphaFoldDB" id="A0A7R8XES5"/>
<gene>
    <name evidence="2" type="ORF">DSTB1V02_LOCUS8095</name>
</gene>
<accession>A0A7R8XES5</accession>
<reference evidence="2" key="1">
    <citation type="submission" date="2020-11" db="EMBL/GenBank/DDBJ databases">
        <authorList>
            <person name="Tran Van P."/>
        </authorList>
    </citation>
    <scope>NUCLEOTIDE SEQUENCE</scope>
</reference>
<sequence>METSKMMILSIPIACLFLVAVGIHGRNIPSAEGSPARVIVLRRMAKGNPKCTAARVTLETIKEGYDAYMDETKNLEDDQLEDFDTWECLHHVTEMVMDTENPDNVAIFAALHEYLLTLKVIRMDHDGVHLNEPENLNYLENIINDLNVAVCEMKLSLEDTEGIYIKGEECSLSEQMEKCRYDEHRCDQKCRNGIFLCNLKNLMEISLAKVCAS</sequence>
<evidence type="ECO:0000256" key="1">
    <source>
        <dbReference type="SAM" id="SignalP"/>
    </source>
</evidence>
<name>A0A7R8XES5_9CRUS</name>